<dbReference type="SUPFAM" id="SSF51658">
    <property type="entry name" value="Xylose isomerase-like"/>
    <property type="match status" value="1"/>
</dbReference>
<feature type="domain" description="Xylose isomerase-like TIM barrel" evidence="1">
    <location>
        <begin position="26"/>
        <end position="289"/>
    </location>
</feature>
<dbReference type="InterPro" id="IPR013022">
    <property type="entry name" value="Xyl_isomerase-like_TIM-brl"/>
</dbReference>
<dbReference type="PANTHER" id="PTHR12110:SF41">
    <property type="entry name" value="INOSOSE DEHYDRATASE"/>
    <property type="match status" value="1"/>
</dbReference>
<dbReference type="GO" id="GO:0016853">
    <property type="term" value="F:isomerase activity"/>
    <property type="evidence" value="ECO:0007669"/>
    <property type="project" value="UniProtKB-KW"/>
</dbReference>
<keyword evidence="3" id="KW-1185">Reference proteome</keyword>
<dbReference type="AlphaFoldDB" id="A0A931ACQ1"/>
<dbReference type="Pfam" id="PF01261">
    <property type="entry name" value="AP_endonuc_2"/>
    <property type="match status" value="1"/>
</dbReference>
<name>A0A931ACQ1_9ACTN</name>
<organism evidence="2 3">
    <name type="scientific">Nonomuraea cypriaca</name>
    <dbReference type="NCBI Taxonomy" id="1187855"/>
    <lineage>
        <taxon>Bacteria</taxon>
        <taxon>Bacillati</taxon>
        <taxon>Actinomycetota</taxon>
        <taxon>Actinomycetes</taxon>
        <taxon>Streptosporangiales</taxon>
        <taxon>Streptosporangiaceae</taxon>
        <taxon>Nonomuraea</taxon>
    </lineage>
</organism>
<evidence type="ECO:0000313" key="3">
    <source>
        <dbReference type="Proteomes" id="UP000605361"/>
    </source>
</evidence>
<reference evidence="2" key="1">
    <citation type="submission" date="2020-11" db="EMBL/GenBank/DDBJ databases">
        <title>Whole-genome analyses of Nonomuraea sp. K274.</title>
        <authorList>
            <person name="Veyisoglu A."/>
        </authorList>
    </citation>
    <scope>NUCLEOTIDE SEQUENCE</scope>
    <source>
        <strain evidence="2">K274</strain>
    </source>
</reference>
<accession>A0A931ACQ1</accession>
<dbReference type="InterPro" id="IPR050312">
    <property type="entry name" value="IolE/XylAMocC-like"/>
</dbReference>
<dbReference type="Proteomes" id="UP000605361">
    <property type="component" value="Unassembled WGS sequence"/>
</dbReference>
<comment type="caution">
    <text evidence="2">The sequence shown here is derived from an EMBL/GenBank/DDBJ whole genome shotgun (WGS) entry which is preliminary data.</text>
</comment>
<dbReference type="Gene3D" id="3.20.20.150">
    <property type="entry name" value="Divalent-metal-dependent TIM barrel enzymes"/>
    <property type="match status" value="1"/>
</dbReference>
<dbReference type="PANTHER" id="PTHR12110">
    <property type="entry name" value="HYDROXYPYRUVATE ISOMERASE"/>
    <property type="match status" value="1"/>
</dbReference>
<gene>
    <name evidence="2" type="ORF">ITP53_32545</name>
</gene>
<sequence length="317" mass="34743">MRIAAFPKGDLDQLVIRRTKTVFDWIEEARALGVDGLELHTGFFWTGSDDEVDRVGTALAEAGFEMPMMCASPDFTNPDADARAREIEAQAEFMRITARLGGPGATCRVLSGQRYPQVAVEQGVQWASEAISGLLPLAAELDIVLAIENHYKAGTWNHPEFAQAPAVFHRILAGIPDRVHFGVQYDPSNAITAGVDSAEFLEGVIDRVVTMQASDRFLEPGTTLDDLRQADGTIGYAPALKHGVIGRGLNDYDRIFSILVEAGYDGWISIEDGVNGLDELRASADFLRAARDRWFGGSTAVRVRAHERAKQAREDIR</sequence>
<evidence type="ECO:0000259" key="1">
    <source>
        <dbReference type="Pfam" id="PF01261"/>
    </source>
</evidence>
<protein>
    <submittedName>
        <fullName evidence="2">Sugar phosphate isomerase/epimerase</fullName>
    </submittedName>
</protein>
<keyword evidence="2" id="KW-0413">Isomerase</keyword>
<evidence type="ECO:0000313" key="2">
    <source>
        <dbReference type="EMBL" id="MBF8190361.1"/>
    </source>
</evidence>
<proteinExistence type="predicted"/>
<dbReference type="InterPro" id="IPR036237">
    <property type="entry name" value="Xyl_isomerase-like_sf"/>
</dbReference>
<dbReference type="EMBL" id="JADOGI010000119">
    <property type="protein sequence ID" value="MBF8190361.1"/>
    <property type="molecule type" value="Genomic_DNA"/>
</dbReference>